<dbReference type="Proteomes" id="UP000191116">
    <property type="component" value="Unassembled WGS sequence"/>
</dbReference>
<feature type="transmembrane region" description="Helical" evidence="7">
    <location>
        <begin position="46"/>
        <end position="63"/>
    </location>
</feature>
<evidence type="ECO:0000256" key="7">
    <source>
        <dbReference type="SAM" id="Phobius"/>
    </source>
</evidence>
<feature type="transmembrane region" description="Helical" evidence="7">
    <location>
        <begin position="12"/>
        <end position="34"/>
    </location>
</feature>
<feature type="transmembrane region" description="Helical" evidence="7">
    <location>
        <begin position="218"/>
        <end position="238"/>
    </location>
</feature>
<feature type="transmembrane region" description="Helical" evidence="7">
    <location>
        <begin position="250"/>
        <end position="269"/>
    </location>
</feature>
<reference evidence="9 10" key="1">
    <citation type="submission" date="2017-02" db="EMBL/GenBank/DDBJ databases">
        <authorList>
            <person name="Peterson S.W."/>
        </authorList>
    </citation>
    <scope>NUCLEOTIDE SEQUENCE [LARGE SCALE GENOMIC DNA]</scope>
    <source>
        <strain evidence="9 10">CECT 9189</strain>
    </source>
</reference>
<comment type="subcellular location">
    <subcellularLocation>
        <location evidence="1">Cell membrane</location>
        <topology evidence="1">Multi-pass membrane protein</topology>
    </subcellularLocation>
</comment>
<keyword evidence="6 7" id="KW-0472">Membrane</keyword>
<organism evidence="9 10">
    <name type="scientific">Photobacterium toruni</name>
    <dbReference type="NCBI Taxonomy" id="1935446"/>
    <lineage>
        <taxon>Bacteria</taxon>
        <taxon>Pseudomonadati</taxon>
        <taxon>Pseudomonadota</taxon>
        <taxon>Gammaproteobacteria</taxon>
        <taxon>Vibrionales</taxon>
        <taxon>Vibrionaceae</taxon>
        <taxon>Photobacterium</taxon>
    </lineage>
</organism>
<dbReference type="GO" id="GO:0016413">
    <property type="term" value="F:O-acetyltransferase activity"/>
    <property type="evidence" value="ECO:0007669"/>
    <property type="project" value="TreeGrafter"/>
</dbReference>
<evidence type="ECO:0000256" key="1">
    <source>
        <dbReference type="ARBA" id="ARBA00004651"/>
    </source>
</evidence>
<dbReference type="PANTHER" id="PTHR40074">
    <property type="entry name" value="O-ACETYLTRANSFERASE WECH"/>
    <property type="match status" value="1"/>
</dbReference>
<dbReference type="AlphaFoldDB" id="A0A1T4T2R7"/>
<keyword evidence="9" id="KW-0808">Transferase</keyword>
<feature type="transmembrane region" description="Helical" evidence="7">
    <location>
        <begin position="159"/>
        <end position="181"/>
    </location>
</feature>
<dbReference type="RefSeq" id="WP_080174726.1">
    <property type="nucleotide sequence ID" value="NZ_AP024854.1"/>
</dbReference>
<dbReference type="PANTHER" id="PTHR40074:SF2">
    <property type="entry name" value="O-ACETYLTRANSFERASE WECH"/>
    <property type="match status" value="1"/>
</dbReference>
<feature type="transmembrane region" description="Helical" evidence="7">
    <location>
        <begin position="134"/>
        <end position="152"/>
    </location>
</feature>
<dbReference type="GO" id="GO:0009246">
    <property type="term" value="P:enterobacterial common antigen biosynthetic process"/>
    <property type="evidence" value="ECO:0007669"/>
    <property type="project" value="TreeGrafter"/>
</dbReference>
<evidence type="ECO:0000259" key="8">
    <source>
        <dbReference type="Pfam" id="PF01757"/>
    </source>
</evidence>
<evidence type="ECO:0000256" key="3">
    <source>
        <dbReference type="ARBA" id="ARBA00022475"/>
    </source>
</evidence>
<keyword evidence="9" id="KW-0012">Acyltransferase</keyword>
<evidence type="ECO:0000313" key="9">
    <source>
        <dbReference type="EMBL" id="SKA34438.1"/>
    </source>
</evidence>
<feature type="transmembrane region" description="Helical" evidence="7">
    <location>
        <begin position="75"/>
        <end position="96"/>
    </location>
</feature>
<dbReference type="Pfam" id="PF01757">
    <property type="entry name" value="Acyl_transf_3"/>
    <property type="match status" value="1"/>
</dbReference>
<proteinExistence type="inferred from homology"/>
<feature type="transmembrane region" description="Helical" evidence="7">
    <location>
        <begin position="187"/>
        <end position="206"/>
    </location>
</feature>
<dbReference type="GO" id="GO:0005886">
    <property type="term" value="C:plasma membrane"/>
    <property type="evidence" value="ECO:0007669"/>
    <property type="project" value="UniProtKB-SubCell"/>
</dbReference>
<feature type="transmembrane region" description="Helical" evidence="7">
    <location>
        <begin position="308"/>
        <end position="326"/>
    </location>
</feature>
<feature type="transmembrane region" description="Helical" evidence="7">
    <location>
        <begin position="281"/>
        <end position="302"/>
    </location>
</feature>
<evidence type="ECO:0000256" key="5">
    <source>
        <dbReference type="ARBA" id="ARBA00022989"/>
    </source>
</evidence>
<dbReference type="OrthoDB" id="1072135at2"/>
<dbReference type="EMBL" id="FUWP01000008">
    <property type="protein sequence ID" value="SKA34438.1"/>
    <property type="molecule type" value="Genomic_DNA"/>
</dbReference>
<gene>
    <name evidence="9" type="ORF">CZ814_01900</name>
</gene>
<comment type="similarity">
    <text evidence="2">Belongs to the acyltransferase 3 family.</text>
</comment>
<name>A0A1T4T2R7_9GAMM</name>
<evidence type="ECO:0000256" key="2">
    <source>
        <dbReference type="ARBA" id="ARBA00007400"/>
    </source>
</evidence>
<protein>
    <submittedName>
        <fullName evidence="9">Acyltransferase family protein</fullName>
    </submittedName>
</protein>
<evidence type="ECO:0000256" key="4">
    <source>
        <dbReference type="ARBA" id="ARBA00022692"/>
    </source>
</evidence>
<evidence type="ECO:0000313" key="10">
    <source>
        <dbReference type="Proteomes" id="UP000191116"/>
    </source>
</evidence>
<keyword evidence="5 7" id="KW-1133">Transmembrane helix</keyword>
<evidence type="ECO:0000256" key="6">
    <source>
        <dbReference type="ARBA" id="ARBA00023136"/>
    </source>
</evidence>
<dbReference type="InterPro" id="IPR002656">
    <property type="entry name" value="Acyl_transf_3_dom"/>
</dbReference>
<feature type="domain" description="Acyltransferase 3" evidence="8">
    <location>
        <begin position="7"/>
        <end position="326"/>
    </location>
</feature>
<keyword evidence="4 7" id="KW-0812">Transmembrane</keyword>
<keyword evidence="3" id="KW-1003">Cell membrane</keyword>
<accession>A0A1T4T2R7</accession>
<sequence>MSQHRIASFEFGRIIATIAIIALHSQIFMQAPLFDGQPLLGMGLNQVSRFAVPLFFIMAGYFIQPRLTTECVPYLWRYAPPLIIMWVSWSIIYLIFPFNFHLVTTEGYIAERTFYWQKLLTTPLNTLFEGGLVHLWYIPGLLSGLTIITVLLRLKLSRLIIPIATLLFIFGLMAGSYAQITELSSPIFTRNGPFFSTFMIMLGFEIRRRNISISLKYSIIMMTIGFCLFIGEANYLSLQENGSFFHDSLFGTPLWALGIFFVLLARPNLGDYKIIHSLSKDVLGIYLCHLLVVIYYLNIIAVLDIDPIFASLFAVPVVLFISTMIVRGLRKTSIALFLVR</sequence>